<dbReference type="EMBL" id="JBHTHQ010000025">
    <property type="protein sequence ID" value="MFD0705610.1"/>
    <property type="molecule type" value="Genomic_DNA"/>
</dbReference>
<name>A0ABW2Y8A5_9BIFI</name>
<reference evidence="2" key="1">
    <citation type="journal article" date="2019" name="Int. J. Syst. Evol. Microbiol.">
        <title>The Global Catalogue of Microorganisms (GCM) 10K type strain sequencing project: providing services to taxonomists for standard genome sequencing and annotation.</title>
        <authorList>
            <consortium name="The Broad Institute Genomics Platform"/>
            <consortium name="The Broad Institute Genome Sequencing Center for Infectious Disease"/>
            <person name="Wu L."/>
            <person name="Ma J."/>
        </authorList>
    </citation>
    <scope>NUCLEOTIDE SEQUENCE [LARGE SCALE GENOMIC DNA]</scope>
    <source>
        <strain evidence="2">CCM 8604</strain>
    </source>
</reference>
<protein>
    <recommendedName>
        <fullName evidence="3">CopG family transcriptional regulator</fullName>
    </recommendedName>
</protein>
<evidence type="ECO:0000313" key="1">
    <source>
        <dbReference type="EMBL" id="MFD0705610.1"/>
    </source>
</evidence>
<dbReference type="SUPFAM" id="SSF47598">
    <property type="entry name" value="Ribbon-helix-helix"/>
    <property type="match status" value="1"/>
</dbReference>
<dbReference type="InterPro" id="IPR010985">
    <property type="entry name" value="Ribbon_hlx_hlx"/>
</dbReference>
<proteinExistence type="predicted"/>
<evidence type="ECO:0000313" key="2">
    <source>
        <dbReference type="Proteomes" id="UP001597036"/>
    </source>
</evidence>
<comment type="caution">
    <text evidence="1">The sequence shown here is derived from an EMBL/GenBank/DDBJ whole genome shotgun (WGS) entry which is preliminary data.</text>
</comment>
<evidence type="ECO:0008006" key="3">
    <source>
        <dbReference type="Google" id="ProtNLM"/>
    </source>
</evidence>
<accession>A0ABW2Y8A5</accession>
<gene>
    <name evidence="1" type="ORF">ACFQY8_07630</name>
</gene>
<sequence length="43" mass="5106">MRQLNVLITAERHQALKRYAIEQSRPMADILSDWIDEKIEVHS</sequence>
<dbReference type="RefSeq" id="WP_377939361.1">
    <property type="nucleotide sequence ID" value="NZ_JBHTHQ010000025.1"/>
</dbReference>
<organism evidence="1 2">
    <name type="scientific">Alloscardovia venturai</name>
    <dbReference type="NCBI Taxonomy" id="1769421"/>
    <lineage>
        <taxon>Bacteria</taxon>
        <taxon>Bacillati</taxon>
        <taxon>Actinomycetota</taxon>
        <taxon>Actinomycetes</taxon>
        <taxon>Bifidobacteriales</taxon>
        <taxon>Bifidobacteriaceae</taxon>
        <taxon>Alloscardovia</taxon>
    </lineage>
</organism>
<dbReference type="Proteomes" id="UP001597036">
    <property type="component" value="Unassembled WGS sequence"/>
</dbReference>
<keyword evidence="2" id="KW-1185">Reference proteome</keyword>